<proteinExistence type="predicted"/>
<evidence type="ECO:0000256" key="4">
    <source>
        <dbReference type="ARBA" id="ARBA00022989"/>
    </source>
</evidence>
<dbReference type="CDD" id="cd22888">
    <property type="entry name" value="CcO_VIIa_fungal"/>
    <property type="match status" value="1"/>
</dbReference>
<dbReference type="STRING" id="1163406.A0A0L0N4F7"/>
<keyword evidence="3" id="KW-0999">Mitochondrion inner membrane</keyword>
<dbReference type="PANTHER" id="PTHR28264:SF1">
    <property type="entry name" value="CYTOCHROME C OXIDASE SUBUNIT 6C"/>
    <property type="match status" value="1"/>
</dbReference>
<keyword evidence="5" id="KW-0496">Mitochondrion</keyword>
<feature type="region of interest" description="Disordered" evidence="7">
    <location>
        <begin position="1"/>
        <end position="35"/>
    </location>
</feature>
<evidence type="ECO:0000256" key="8">
    <source>
        <dbReference type="SAM" id="Phobius"/>
    </source>
</evidence>
<dbReference type="GO" id="GO:0004129">
    <property type="term" value="F:cytochrome-c oxidase activity"/>
    <property type="evidence" value="ECO:0007669"/>
    <property type="project" value="TreeGrafter"/>
</dbReference>
<evidence type="ECO:0000256" key="6">
    <source>
        <dbReference type="ARBA" id="ARBA00023136"/>
    </source>
</evidence>
<reference evidence="9 10" key="1">
    <citation type="journal article" date="2015" name="BMC Genomics">
        <title>The genome of the truffle-parasite Tolypocladium ophioglossoides and the evolution of antifungal peptaibiotics.</title>
        <authorList>
            <person name="Quandt C.A."/>
            <person name="Bushley K.E."/>
            <person name="Spatafora J.W."/>
        </authorList>
    </citation>
    <scope>NUCLEOTIDE SEQUENCE [LARGE SCALE GENOMIC DNA]</scope>
    <source>
        <strain evidence="9 10">CBS 100239</strain>
    </source>
</reference>
<name>A0A0L0N4F7_TOLOC</name>
<evidence type="ECO:0000256" key="1">
    <source>
        <dbReference type="ARBA" id="ARBA00004273"/>
    </source>
</evidence>
<evidence type="ECO:0000256" key="2">
    <source>
        <dbReference type="ARBA" id="ARBA00022692"/>
    </source>
</evidence>
<keyword evidence="2 8" id="KW-0812">Transmembrane</keyword>
<feature type="compositionally biased region" description="Low complexity" evidence="7">
    <location>
        <begin position="9"/>
        <end position="20"/>
    </location>
</feature>
<protein>
    <submittedName>
        <fullName evidence="9">Cytochrome c oxidase subunit 7A</fullName>
    </submittedName>
</protein>
<keyword evidence="4 8" id="KW-1133">Transmembrane helix</keyword>
<evidence type="ECO:0000313" key="9">
    <source>
        <dbReference type="EMBL" id="KND88911.1"/>
    </source>
</evidence>
<dbReference type="GO" id="GO:0006123">
    <property type="term" value="P:mitochondrial electron transport, cytochrome c to oxygen"/>
    <property type="evidence" value="ECO:0007669"/>
    <property type="project" value="TreeGrafter"/>
</dbReference>
<accession>A0A0L0N4F7</accession>
<dbReference type="OrthoDB" id="2317211at2759"/>
<feature type="transmembrane region" description="Helical" evidence="8">
    <location>
        <begin position="53"/>
        <end position="73"/>
    </location>
</feature>
<dbReference type="PANTHER" id="PTHR28264">
    <property type="entry name" value="CYTOCHROME C OXIDASE SUBUNIT 7A"/>
    <property type="match status" value="1"/>
</dbReference>
<evidence type="ECO:0000256" key="7">
    <source>
        <dbReference type="SAM" id="MobiDB-lite"/>
    </source>
</evidence>
<gene>
    <name evidence="9" type="ORF">TOPH_06394</name>
</gene>
<dbReference type="Proteomes" id="UP000036947">
    <property type="component" value="Unassembled WGS sequence"/>
</dbReference>
<comment type="caution">
    <text evidence="9">The sequence shown here is derived from an EMBL/GenBank/DDBJ whole genome shotgun (WGS) entry which is preliminary data.</text>
</comment>
<dbReference type="GO" id="GO:0005743">
    <property type="term" value="C:mitochondrial inner membrane"/>
    <property type="evidence" value="ECO:0007669"/>
    <property type="project" value="UniProtKB-SubCell"/>
</dbReference>
<evidence type="ECO:0000256" key="5">
    <source>
        <dbReference type="ARBA" id="ARBA00023128"/>
    </source>
</evidence>
<sequence length="101" mass="11349">MALGPPSRPSSTTLTSPQTTARKAQLPLSSPHRKRNLNTMAIKPITGILRRRLVLDLTIGLGAGVAMANWFWYGFHMPRTNLRDAYYNKLEEKRVAEKTAE</sequence>
<dbReference type="AlphaFoldDB" id="A0A0L0N4F7"/>
<organism evidence="9 10">
    <name type="scientific">Tolypocladium ophioglossoides (strain CBS 100239)</name>
    <name type="common">Snaketongue truffleclub</name>
    <name type="synonym">Elaphocordyceps ophioglossoides</name>
    <dbReference type="NCBI Taxonomy" id="1163406"/>
    <lineage>
        <taxon>Eukaryota</taxon>
        <taxon>Fungi</taxon>
        <taxon>Dikarya</taxon>
        <taxon>Ascomycota</taxon>
        <taxon>Pezizomycotina</taxon>
        <taxon>Sordariomycetes</taxon>
        <taxon>Hypocreomycetidae</taxon>
        <taxon>Hypocreales</taxon>
        <taxon>Ophiocordycipitaceae</taxon>
        <taxon>Tolypocladium</taxon>
    </lineage>
</organism>
<dbReference type="EMBL" id="LFRF01000022">
    <property type="protein sequence ID" value="KND88911.1"/>
    <property type="molecule type" value="Genomic_DNA"/>
</dbReference>
<evidence type="ECO:0000313" key="10">
    <source>
        <dbReference type="Proteomes" id="UP000036947"/>
    </source>
</evidence>
<keyword evidence="10" id="KW-1185">Reference proteome</keyword>
<evidence type="ECO:0000256" key="3">
    <source>
        <dbReference type="ARBA" id="ARBA00022792"/>
    </source>
</evidence>
<keyword evidence="6 8" id="KW-0472">Membrane</keyword>
<comment type="subcellular location">
    <subcellularLocation>
        <location evidence="1">Mitochondrion inner membrane</location>
    </subcellularLocation>
</comment>